<reference evidence="1" key="1">
    <citation type="journal article" date="2007" name="Science">
        <title>Draft genome of the filarial nematode parasite Brugia malayi.</title>
        <authorList>
            <person name="Ghedin E."/>
            <person name="Wang S."/>
            <person name="Spiro D."/>
            <person name="Caler E."/>
            <person name="Zhao Q."/>
            <person name="Crabtree J."/>
            <person name="Allen J.E."/>
            <person name="Delcher A.L."/>
            <person name="Guiliano D.B."/>
            <person name="Miranda-Saavedra D."/>
            <person name="Angiuoli S.V."/>
            <person name="Creasy T."/>
            <person name="Amedeo P."/>
            <person name="Haas B."/>
            <person name="El-Sayed N.M."/>
            <person name="Wortman J.R."/>
            <person name="Feldblyum T."/>
            <person name="Tallon L."/>
            <person name="Schatz M."/>
            <person name="Shumway M."/>
            <person name="Koo H."/>
            <person name="Salzberg S.L."/>
            <person name="Schobel S."/>
            <person name="Pertea M."/>
            <person name="Pop M."/>
            <person name="White O."/>
            <person name="Barton G.J."/>
            <person name="Carlow C.K."/>
            <person name="Crawford M.J."/>
            <person name="Daub J."/>
            <person name="Dimmic M.W."/>
            <person name="Estes C.F."/>
            <person name="Foster J.M."/>
            <person name="Ganatra M."/>
            <person name="Gregory W.F."/>
            <person name="Johnson N.M."/>
            <person name="Jin J."/>
            <person name="Komuniecki R."/>
            <person name="Korf I."/>
            <person name="Kumar S."/>
            <person name="Laney S."/>
            <person name="Li B.W."/>
            <person name="Li W."/>
            <person name="Lindblom T.H."/>
            <person name="Lustigman S."/>
            <person name="Ma D."/>
            <person name="Maina C.V."/>
            <person name="Martin D.M."/>
            <person name="McCarter J.P."/>
            <person name="McReynolds L."/>
            <person name="Mitreva M."/>
            <person name="Nutman T.B."/>
            <person name="Parkinson J."/>
            <person name="Peregrin-Alvarez J.M."/>
            <person name="Poole C."/>
            <person name="Ren Q."/>
            <person name="Saunders L."/>
            <person name="Sluder A.E."/>
            <person name="Smith K."/>
            <person name="Stanke M."/>
            <person name="Unnasch T.R."/>
            <person name="Ware J."/>
            <person name="Wei A.D."/>
            <person name="Weil G."/>
            <person name="Williams D.J."/>
            <person name="Zhang Y."/>
            <person name="Williams S.A."/>
            <person name="Fraser-Liggett C."/>
            <person name="Slatko B."/>
            <person name="Blaxter M.L."/>
            <person name="Scott A.L."/>
        </authorList>
    </citation>
    <scope>NUCLEOTIDE SEQUENCE</scope>
    <source>
        <strain evidence="1">FR3</strain>
    </source>
</reference>
<protein>
    <submittedName>
        <fullName evidence="1">Bm444</fullName>
    </submittedName>
</protein>
<accession>A0A0J9XTQ5</accession>
<sequence length="143" mass="16278">MKSFTFEKSHREYLTISGSDMRNQKGKSKQQQLHTCTNWMVKADLPTPPPPTTTSRRTGDYAIRSVGSGSPASLPTVEVGSELLYYRHTTSMEDFCYENDNFTVENLGRASSNSIIFPYQYAIMIEREQKSDMAQFENAKQSK</sequence>
<proteinExistence type="predicted"/>
<organism evidence="1">
    <name type="scientific">Brugia malayi</name>
    <name type="common">Filarial nematode worm</name>
    <dbReference type="NCBI Taxonomy" id="6279"/>
    <lineage>
        <taxon>Eukaryota</taxon>
        <taxon>Metazoa</taxon>
        <taxon>Ecdysozoa</taxon>
        <taxon>Nematoda</taxon>
        <taxon>Chromadorea</taxon>
        <taxon>Rhabditida</taxon>
        <taxon>Spirurina</taxon>
        <taxon>Spiruromorpha</taxon>
        <taxon>Filarioidea</taxon>
        <taxon>Onchocercidae</taxon>
        <taxon>Brugia</taxon>
    </lineage>
</organism>
<dbReference type="EMBL" id="LN856944">
    <property type="protein sequence ID" value="CDP95495.1"/>
    <property type="molecule type" value="Genomic_DNA"/>
</dbReference>
<reference evidence="1" key="2">
    <citation type="submission" date="2012-12" db="EMBL/GenBank/DDBJ databases">
        <authorList>
            <person name="Gao Y.W."/>
            <person name="Fan S.T."/>
            <person name="Sun H.T."/>
            <person name="Wang Z."/>
            <person name="Gao X.L."/>
            <person name="Li Y.G."/>
            <person name="Wang T.C."/>
            <person name="Zhang K."/>
            <person name="Xu W.W."/>
            <person name="Yu Z.J."/>
            <person name="Xia X.Z."/>
        </authorList>
    </citation>
    <scope>NUCLEOTIDE SEQUENCE</scope>
    <source>
        <strain evidence="1">FR3</strain>
    </source>
</reference>
<gene>
    <name evidence="1" type="primary">Bm444</name>
    <name evidence="1" type="ORF">BM_Bm444</name>
</gene>
<dbReference type="AlphaFoldDB" id="A0A0J9XTQ5"/>
<name>A0A0J9XTQ5_BRUMA</name>
<evidence type="ECO:0000313" key="1">
    <source>
        <dbReference type="EMBL" id="CDP95495.1"/>
    </source>
</evidence>